<gene>
    <name evidence="6" type="ORF">DMP07_06205</name>
</gene>
<dbReference type="InterPro" id="IPR036388">
    <property type="entry name" value="WH-like_DNA-bd_sf"/>
</dbReference>
<evidence type="ECO:0000313" key="7">
    <source>
        <dbReference type="Proteomes" id="UP000267368"/>
    </source>
</evidence>
<feature type="transmembrane region" description="Helical" evidence="4">
    <location>
        <begin position="52"/>
        <end position="71"/>
    </location>
</feature>
<dbReference type="AlphaFoldDB" id="A0A3N0AEA7"/>
<feature type="transmembrane region" description="Helical" evidence="4">
    <location>
        <begin position="78"/>
        <end position="99"/>
    </location>
</feature>
<evidence type="ECO:0000256" key="4">
    <source>
        <dbReference type="SAM" id="Phobius"/>
    </source>
</evidence>
<dbReference type="PRINTS" id="PR00038">
    <property type="entry name" value="HTHLUXR"/>
</dbReference>
<keyword evidence="3" id="KW-0804">Transcription</keyword>
<feature type="transmembrane region" description="Helical" evidence="4">
    <location>
        <begin position="136"/>
        <end position="154"/>
    </location>
</feature>
<feature type="transmembrane region" description="Helical" evidence="4">
    <location>
        <begin position="267"/>
        <end position="288"/>
    </location>
</feature>
<dbReference type="SMART" id="SM00421">
    <property type="entry name" value="HTH_LUXR"/>
    <property type="match status" value="1"/>
</dbReference>
<feature type="transmembrane region" description="Helical" evidence="4">
    <location>
        <begin position="300"/>
        <end position="317"/>
    </location>
</feature>
<keyword evidence="2" id="KW-0238">DNA-binding</keyword>
<reference evidence="7" key="1">
    <citation type="submission" date="2018-05" db="EMBL/GenBank/DDBJ databases">
        <title>Genome Sequencing of selected type strains of the family Eggerthellaceae.</title>
        <authorList>
            <person name="Danylec N."/>
            <person name="Stoll D.A."/>
            <person name="Doetsch A."/>
            <person name="Huch M."/>
        </authorList>
    </citation>
    <scope>NUCLEOTIDE SEQUENCE [LARGE SCALE GENOMIC DNA]</scope>
    <source>
        <strain evidence="7">DSM 17537</strain>
    </source>
</reference>
<feature type="transmembrane region" description="Helical" evidence="4">
    <location>
        <begin position="166"/>
        <end position="185"/>
    </location>
</feature>
<evidence type="ECO:0000259" key="5">
    <source>
        <dbReference type="PROSITE" id="PS50043"/>
    </source>
</evidence>
<keyword evidence="7" id="KW-1185">Reference proteome</keyword>
<dbReference type="GO" id="GO:0003677">
    <property type="term" value="F:DNA binding"/>
    <property type="evidence" value="ECO:0007669"/>
    <property type="project" value="UniProtKB-KW"/>
</dbReference>
<keyword evidence="1" id="KW-0805">Transcription regulation</keyword>
<keyword evidence="4" id="KW-0812">Transmembrane</keyword>
<feature type="transmembrane region" description="Helical" evidence="4">
    <location>
        <begin position="105"/>
        <end position="124"/>
    </location>
</feature>
<dbReference type="InterPro" id="IPR016032">
    <property type="entry name" value="Sig_transdc_resp-reg_C-effctor"/>
</dbReference>
<dbReference type="GO" id="GO:0006355">
    <property type="term" value="P:regulation of DNA-templated transcription"/>
    <property type="evidence" value="ECO:0007669"/>
    <property type="project" value="InterPro"/>
</dbReference>
<feature type="transmembrane region" description="Helical" evidence="4">
    <location>
        <begin position="233"/>
        <end position="255"/>
    </location>
</feature>
<dbReference type="PANTHER" id="PTHR44688">
    <property type="entry name" value="DNA-BINDING TRANSCRIPTIONAL ACTIVATOR DEVR_DOSR"/>
    <property type="match status" value="1"/>
</dbReference>
<name>A0A3N0AEA7_9ACTN</name>
<keyword evidence="4" id="KW-1133">Transmembrane helix</keyword>
<dbReference type="PROSITE" id="PS51257">
    <property type="entry name" value="PROKAR_LIPOPROTEIN"/>
    <property type="match status" value="1"/>
</dbReference>
<feature type="transmembrane region" description="Helical" evidence="4">
    <location>
        <begin position="361"/>
        <end position="379"/>
    </location>
</feature>
<keyword evidence="4" id="KW-0472">Membrane</keyword>
<dbReference type="Gene3D" id="1.10.10.10">
    <property type="entry name" value="Winged helix-like DNA-binding domain superfamily/Winged helix DNA-binding domain"/>
    <property type="match status" value="1"/>
</dbReference>
<dbReference type="Pfam" id="PF00196">
    <property type="entry name" value="GerE"/>
    <property type="match status" value="1"/>
</dbReference>
<dbReference type="EMBL" id="QICB01000004">
    <property type="protein sequence ID" value="RNL19567.1"/>
    <property type="molecule type" value="Genomic_DNA"/>
</dbReference>
<dbReference type="Proteomes" id="UP000267368">
    <property type="component" value="Unassembled WGS sequence"/>
</dbReference>
<protein>
    <submittedName>
        <fullName evidence="6">LuxR family transcriptional regulator</fullName>
    </submittedName>
</protein>
<evidence type="ECO:0000313" key="6">
    <source>
        <dbReference type="EMBL" id="RNL19567.1"/>
    </source>
</evidence>
<comment type="caution">
    <text evidence="6">The sequence shown here is derived from an EMBL/GenBank/DDBJ whole genome shotgun (WGS) entry which is preliminary data.</text>
</comment>
<dbReference type="InterPro" id="IPR000792">
    <property type="entry name" value="Tscrpt_reg_LuxR_C"/>
</dbReference>
<organism evidence="6 7">
    <name type="scientific">Slackia faecicanis</name>
    <dbReference type="NCBI Taxonomy" id="255723"/>
    <lineage>
        <taxon>Bacteria</taxon>
        <taxon>Bacillati</taxon>
        <taxon>Actinomycetota</taxon>
        <taxon>Coriobacteriia</taxon>
        <taxon>Eggerthellales</taxon>
        <taxon>Eggerthellaceae</taxon>
        <taxon>Slackia</taxon>
    </lineage>
</organism>
<dbReference type="PANTHER" id="PTHR44688:SF16">
    <property type="entry name" value="DNA-BINDING TRANSCRIPTIONAL ACTIVATOR DEVR_DOSR"/>
    <property type="match status" value="1"/>
</dbReference>
<evidence type="ECO:0000256" key="3">
    <source>
        <dbReference type="ARBA" id="ARBA00023163"/>
    </source>
</evidence>
<feature type="domain" description="HTH luxR-type" evidence="5">
    <location>
        <begin position="478"/>
        <end position="543"/>
    </location>
</feature>
<sequence length="549" mass="58568">MRMGVVQSRPNACVALCAFGSCLNLVWCTLMGHTLGFMPAADGMQGWTNPRAFFLAGILVISILFAAFPHGMRRWNRLFMSTLPLVASAGTACFALAYRQDLCDPGALAAFGLCVSGVGYFWLVARYNLLLARTQLFSCAVWSIVGALFAKLVLVEAFGASLDSGLQVGVAVALPIVSALVFEIARVAAKRQAERNPWVDPGIAARTSRTRTEFGIPSRPRIMAMGLSEKRDLLAIVAVAGILLAVVRAMSFLGMWGDTHTSLSESIAWISSLILGGVCLVLFARFALIGVQERPMSMRFQPAILVTLAGMFAMALYVDPGSPAATFLSIVVQLDELFAHLLFWCVVIAALDVLDVPSYRVIGFACAVYAGVSIAWVVLMSHATVIDTTLVLLAAYAVVVFAMRVNWRRSSAAPAACATPAVPAASVADQCAVSSVQPAAVSEKPAPVASEPAAADEAPAEGDATARLHALISQRCEEVADRYGLSPREREVFACMARGRTRAGIQEDLVLSGNTVKTHVAHIYAKLDVHDRQEMMALLLGRDDGGKTA</sequence>
<evidence type="ECO:0000256" key="2">
    <source>
        <dbReference type="ARBA" id="ARBA00023125"/>
    </source>
</evidence>
<dbReference type="CDD" id="cd06170">
    <property type="entry name" value="LuxR_C_like"/>
    <property type="match status" value="1"/>
</dbReference>
<accession>A0A3N0AEA7</accession>
<evidence type="ECO:0000256" key="1">
    <source>
        <dbReference type="ARBA" id="ARBA00023015"/>
    </source>
</evidence>
<feature type="transmembrane region" description="Helical" evidence="4">
    <location>
        <begin position="337"/>
        <end position="354"/>
    </location>
</feature>
<proteinExistence type="predicted"/>
<feature type="transmembrane region" description="Helical" evidence="4">
    <location>
        <begin position="385"/>
        <end position="403"/>
    </location>
</feature>
<dbReference type="PROSITE" id="PS50043">
    <property type="entry name" value="HTH_LUXR_2"/>
    <property type="match status" value="1"/>
</dbReference>
<dbReference type="SUPFAM" id="SSF46894">
    <property type="entry name" value="C-terminal effector domain of the bipartite response regulators"/>
    <property type="match status" value="1"/>
</dbReference>